<dbReference type="OrthoDB" id="4869965at2759"/>
<accession>A0A545VN72</accession>
<protein>
    <submittedName>
        <fullName evidence="1">Uncharacterized protein</fullName>
    </submittedName>
</protein>
<comment type="caution">
    <text evidence="1">The sequence shown here is derived from an EMBL/GenBank/DDBJ whole genome shotgun (WGS) entry which is preliminary data.</text>
</comment>
<proteinExistence type="predicted"/>
<dbReference type="EMBL" id="SPUK01000019">
    <property type="protein sequence ID" value="TQV91469.1"/>
    <property type="molecule type" value="Genomic_DNA"/>
</dbReference>
<organism evidence="1 2">
    <name type="scientific">Cordyceps javanica</name>
    <dbReference type="NCBI Taxonomy" id="43265"/>
    <lineage>
        <taxon>Eukaryota</taxon>
        <taxon>Fungi</taxon>
        <taxon>Dikarya</taxon>
        <taxon>Ascomycota</taxon>
        <taxon>Pezizomycotina</taxon>
        <taxon>Sordariomycetes</taxon>
        <taxon>Hypocreomycetidae</taxon>
        <taxon>Hypocreales</taxon>
        <taxon>Cordycipitaceae</taxon>
        <taxon>Cordyceps</taxon>
    </lineage>
</organism>
<name>A0A545VN72_9HYPO</name>
<dbReference type="STRING" id="43265.A0A545VN72"/>
<sequence length="209" mass="24021">MATIDDSNKIFGPLDEQDLLDRGLLGPVLPDGRRRLHLRLVNGSSDETFRSIPLDVPLDSPEADDAFTTIPTHIISRATLIHVGFTAAKAAEIWERWTNWPDDSPPREIDPPSWAAPMTFIDFMSGAIGELRDTWDTDNQKWIDCMNFYGMNREFQDAILDPVYDDHRLRETCATWIKDTIEIRYENLYEVQKTSLARETVLIEKRLNA</sequence>
<gene>
    <name evidence="1" type="ORF">IF1G_09968</name>
</gene>
<dbReference type="AlphaFoldDB" id="A0A545VN72"/>
<evidence type="ECO:0000313" key="1">
    <source>
        <dbReference type="EMBL" id="TQV91469.1"/>
    </source>
</evidence>
<keyword evidence="2" id="KW-1185">Reference proteome</keyword>
<evidence type="ECO:0000313" key="2">
    <source>
        <dbReference type="Proteomes" id="UP000315783"/>
    </source>
</evidence>
<reference evidence="1 2" key="1">
    <citation type="journal article" date="2019" name="Appl. Microbiol. Biotechnol.">
        <title>Genome sequence of Isaria javanica and comparative genome analysis insights into family S53 peptidase evolution in fungal entomopathogens.</title>
        <authorList>
            <person name="Lin R."/>
            <person name="Zhang X."/>
            <person name="Xin B."/>
            <person name="Zou M."/>
            <person name="Gao Y."/>
            <person name="Qin F."/>
            <person name="Hu Q."/>
            <person name="Xie B."/>
            <person name="Cheng X."/>
        </authorList>
    </citation>
    <scope>NUCLEOTIDE SEQUENCE [LARGE SCALE GENOMIC DNA]</scope>
    <source>
        <strain evidence="1 2">IJ1G</strain>
    </source>
</reference>
<dbReference type="Proteomes" id="UP000315783">
    <property type="component" value="Unassembled WGS sequence"/>
</dbReference>